<comment type="caution">
    <text evidence="1">The sequence shown here is derived from an EMBL/GenBank/DDBJ whole genome shotgun (WGS) entry which is preliminary data.</text>
</comment>
<sequence length="82" mass="10041">MYILLDDQGRVLIDEIDYLTGKHYQHFVDPKRIVAINSYRNKKARLKTFFPWYSFKSDYRLVRKGKWLWDLRKNSSLQKNTI</sequence>
<evidence type="ECO:0000313" key="1">
    <source>
        <dbReference type="EMBL" id="KRM53252.1"/>
    </source>
</evidence>
<proteinExistence type="predicted"/>
<dbReference type="AlphaFoldDB" id="A0A0R1ZJZ5"/>
<protein>
    <submittedName>
        <fullName evidence="1">Uncharacterized protein</fullName>
    </submittedName>
</protein>
<reference evidence="1 2" key="1">
    <citation type="journal article" date="2015" name="Genome Announc.">
        <title>Expanding the biotechnology potential of lactobacilli through comparative genomics of 213 strains and associated genera.</title>
        <authorList>
            <person name="Sun Z."/>
            <person name="Harris H.M."/>
            <person name="McCann A."/>
            <person name="Guo C."/>
            <person name="Argimon S."/>
            <person name="Zhang W."/>
            <person name="Yang X."/>
            <person name="Jeffery I.B."/>
            <person name="Cooney J.C."/>
            <person name="Kagawa T.F."/>
            <person name="Liu W."/>
            <person name="Song Y."/>
            <person name="Salvetti E."/>
            <person name="Wrobel A."/>
            <person name="Rasinkangas P."/>
            <person name="Parkhill J."/>
            <person name="Rea M.C."/>
            <person name="O'Sullivan O."/>
            <person name="Ritari J."/>
            <person name="Douillard F.P."/>
            <person name="Paul Ross R."/>
            <person name="Yang R."/>
            <person name="Briner A.E."/>
            <person name="Felis G.E."/>
            <person name="de Vos W.M."/>
            <person name="Barrangou R."/>
            <person name="Klaenhammer T.R."/>
            <person name="Caufield P.W."/>
            <person name="Cui Y."/>
            <person name="Zhang H."/>
            <person name="O'Toole P.W."/>
        </authorList>
    </citation>
    <scope>NUCLEOTIDE SEQUENCE [LARGE SCALE GENOMIC DNA]</scope>
    <source>
        <strain evidence="1 2">DSM 20653</strain>
    </source>
</reference>
<dbReference type="RefSeq" id="WP_057906171.1">
    <property type="nucleotide sequence ID" value="NZ_AYYZ01000005.1"/>
</dbReference>
<dbReference type="PATRIC" id="fig|1423820.4.peg.840"/>
<accession>A0A0R1ZJZ5</accession>
<evidence type="ECO:0000313" key="2">
    <source>
        <dbReference type="Proteomes" id="UP000051291"/>
    </source>
</evidence>
<organism evidence="1 2">
    <name type="scientific">Ligilactobacillus araffinosus DSM 20653</name>
    <dbReference type="NCBI Taxonomy" id="1423820"/>
    <lineage>
        <taxon>Bacteria</taxon>
        <taxon>Bacillati</taxon>
        <taxon>Bacillota</taxon>
        <taxon>Bacilli</taxon>
        <taxon>Lactobacillales</taxon>
        <taxon>Lactobacillaceae</taxon>
        <taxon>Ligilactobacillus</taxon>
    </lineage>
</organism>
<gene>
    <name evidence="1" type="ORF">FC64_GL000823</name>
</gene>
<dbReference type="Proteomes" id="UP000051291">
    <property type="component" value="Unassembled WGS sequence"/>
</dbReference>
<name>A0A0R1ZJZ5_9LACO</name>
<dbReference type="EMBL" id="AYYZ01000005">
    <property type="protein sequence ID" value="KRM53252.1"/>
    <property type="molecule type" value="Genomic_DNA"/>
</dbReference>
<keyword evidence="2" id="KW-1185">Reference proteome</keyword>